<evidence type="ECO:0000256" key="1">
    <source>
        <dbReference type="ARBA" id="ARBA00022679"/>
    </source>
</evidence>
<keyword evidence="3" id="KW-0812">Transmembrane</keyword>
<dbReference type="PROSITE" id="PS00101">
    <property type="entry name" value="HEXAPEP_TRANSFERASES"/>
    <property type="match status" value="1"/>
</dbReference>
<proteinExistence type="predicted"/>
<keyword evidence="6" id="KW-1185">Reference proteome</keyword>
<dbReference type="InterPro" id="IPR029044">
    <property type="entry name" value="Nucleotide-diphossugar_trans"/>
</dbReference>
<evidence type="ECO:0000259" key="4">
    <source>
        <dbReference type="Pfam" id="PF02397"/>
    </source>
</evidence>
<evidence type="ECO:0000313" key="5">
    <source>
        <dbReference type="EMBL" id="SKA93232.1"/>
    </source>
</evidence>
<dbReference type="Proteomes" id="UP000190774">
    <property type="component" value="Unassembled WGS sequence"/>
</dbReference>
<dbReference type="EMBL" id="FUYE01000005">
    <property type="protein sequence ID" value="SKA93232.1"/>
    <property type="molecule type" value="Genomic_DNA"/>
</dbReference>
<feature type="transmembrane region" description="Helical" evidence="3">
    <location>
        <begin position="262"/>
        <end position="284"/>
    </location>
</feature>
<name>A0A1T4XUI4_9BACT</name>
<evidence type="ECO:0000313" key="6">
    <source>
        <dbReference type="Proteomes" id="UP000190774"/>
    </source>
</evidence>
<feature type="domain" description="Bacterial sugar transferase" evidence="4">
    <location>
        <begin position="324"/>
        <end position="411"/>
    </location>
</feature>
<dbReference type="Gene3D" id="3.90.550.10">
    <property type="entry name" value="Spore Coat Polysaccharide Biosynthesis Protein SpsA, Chain A"/>
    <property type="match status" value="1"/>
</dbReference>
<dbReference type="InterPro" id="IPR011004">
    <property type="entry name" value="Trimer_LpxA-like_sf"/>
</dbReference>
<organism evidence="5 6">
    <name type="scientific">Prosthecobacter debontii</name>
    <dbReference type="NCBI Taxonomy" id="48467"/>
    <lineage>
        <taxon>Bacteria</taxon>
        <taxon>Pseudomonadati</taxon>
        <taxon>Verrucomicrobiota</taxon>
        <taxon>Verrucomicrobiia</taxon>
        <taxon>Verrucomicrobiales</taxon>
        <taxon>Verrucomicrobiaceae</taxon>
        <taxon>Prosthecobacter</taxon>
    </lineage>
</organism>
<keyword evidence="3" id="KW-1133">Transmembrane helix</keyword>
<protein>
    <submittedName>
        <fullName evidence="5">Transferase hexapeptide (Six repeat-containing protein)</fullName>
    </submittedName>
</protein>
<dbReference type="STRING" id="48467.SAMN02745166_02055"/>
<dbReference type="GO" id="GO:0016740">
    <property type="term" value="F:transferase activity"/>
    <property type="evidence" value="ECO:0007669"/>
    <property type="project" value="UniProtKB-KW"/>
</dbReference>
<accession>A0A1T4XUI4</accession>
<dbReference type="SUPFAM" id="SSF53448">
    <property type="entry name" value="Nucleotide-diphospho-sugar transferases"/>
    <property type="match status" value="1"/>
</dbReference>
<dbReference type="Gene3D" id="2.160.10.10">
    <property type="entry name" value="Hexapeptide repeat proteins"/>
    <property type="match status" value="1"/>
</dbReference>
<dbReference type="InterPro" id="IPR003362">
    <property type="entry name" value="Bact_transf"/>
</dbReference>
<dbReference type="SUPFAM" id="SSF51161">
    <property type="entry name" value="Trimeric LpxA-like enzymes"/>
    <property type="match status" value="1"/>
</dbReference>
<dbReference type="InterPro" id="IPR018357">
    <property type="entry name" value="Hexapep_transf_CS"/>
</dbReference>
<evidence type="ECO:0000256" key="2">
    <source>
        <dbReference type="ARBA" id="ARBA00022737"/>
    </source>
</evidence>
<dbReference type="RefSeq" id="WP_078813261.1">
    <property type="nucleotide sequence ID" value="NZ_FUYE01000005.1"/>
</dbReference>
<sequence>MQAIVICPEYRPAAGVFHRMAPLVLMPVLGRTLLDHVLTYLAAEGVKDVLLLAADRPELIRDAVGRGAALGLKIEVTATAHELSIEEAQTAHGSQCSGPVRVLVADAIPGKLNFVFWRSHYLQFKSFLDGVADPAVNATLTMRELSPGVWVSTKARLAATVNLTAPAWVGPHVTVRADAKIGPGAILETGAYVDDGVVLENTWVGPHTYVGAGMSLDHSMAWGNGLQDWEKGSFLEVQDGFFLQDIGQRLGSESRAAWWERVLALILLVLGLPGYLWVVVKSLVLRKPVFAERRVMLPPLGCVDGFSRTFRLLQFTATDSLFQRWPELWRVLRGEMALVGNRPLSPEAATALRGEVGQLWLADPAGVFSLADAQGADPEQMPEALAHAAFFSVQRSLFLRLQILVRCLVRLISFQSSFSTPSDHTSLSFS</sequence>
<dbReference type="AlphaFoldDB" id="A0A1T4XUI4"/>
<dbReference type="OrthoDB" id="192351at2"/>
<dbReference type="Pfam" id="PF02397">
    <property type="entry name" value="Bac_transf"/>
    <property type="match status" value="1"/>
</dbReference>
<evidence type="ECO:0000256" key="3">
    <source>
        <dbReference type="SAM" id="Phobius"/>
    </source>
</evidence>
<reference evidence="6" key="1">
    <citation type="submission" date="2017-02" db="EMBL/GenBank/DDBJ databases">
        <authorList>
            <person name="Varghese N."/>
            <person name="Submissions S."/>
        </authorList>
    </citation>
    <scope>NUCLEOTIDE SEQUENCE [LARGE SCALE GENOMIC DNA]</scope>
    <source>
        <strain evidence="6">ATCC 700200</strain>
    </source>
</reference>
<keyword evidence="1 5" id="KW-0808">Transferase</keyword>
<keyword evidence="3" id="KW-0472">Membrane</keyword>
<gene>
    <name evidence="5" type="ORF">SAMN02745166_02055</name>
</gene>
<keyword evidence="2" id="KW-0677">Repeat</keyword>